<proteinExistence type="predicted"/>
<gene>
    <name evidence="2" type="ORF">DFH08DRAFT_899828</name>
</gene>
<keyword evidence="3" id="KW-1185">Reference proteome</keyword>
<feature type="region of interest" description="Disordered" evidence="1">
    <location>
        <begin position="77"/>
        <end position="101"/>
    </location>
</feature>
<sequence>MPSTTPTPAWSSPISIPVLIVPQTRPPCMPLPTSANRTSTRRSSSHRTCVLQVPVSRNCAPRLGSASPTSTISVSLSATHAAPSPGYTTARHEPHRRPRRATSCRHFTRRYRYLPGSASFRPRHSTPYIADASSNPRALPHDAPQVPSPPLSDDPSYPCLSTCYRYSQVILPPNPSPPPITIQTIPPPYACTPSPWCTPPNKQRAPS</sequence>
<protein>
    <submittedName>
        <fullName evidence="2">Uncharacterized protein</fullName>
    </submittedName>
</protein>
<reference evidence="2" key="1">
    <citation type="submission" date="2023-03" db="EMBL/GenBank/DDBJ databases">
        <title>Massive genome expansion in bonnet fungi (Mycena s.s.) driven by repeated elements and novel gene families across ecological guilds.</title>
        <authorList>
            <consortium name="Lawrence Berkeley National Laboratory"/>
            <person name="Harder C.B."/>
            <person name="Miyauchi S."/>
            <person name="Viragh M."/>
            <person name="Kuo A."/>
            <person name="Thoen E."/>
            <person name="Andreopoulos B."/>
            <person name="Lu D."/>
            <person name="Skrede I."/>
            <person name="Drula E."/>
            <person name="Henrissat B."/>
            <person name="Morin E."/>
            <person name="Kohler A."/>
            <person name="Barry K."/>
            <person name="LaButti K."/>
            <person name="Morin E."/>
            <person name="Salamov A."/>
            <person name="Lipzen A."/>
            <person name="Mereny Z."/>
            <person name="Hegedus B."/>
            <person name="Baldrian P."/>
            <person name="Stursova M."/>
            <person name="Weitz H."/>
            <person name="Taylor A."/>
            <person name="Grigoriev I.V."/>
            <person name="Nagy L.G."/>
            <person name="Martin F."/>
            <person name="Kauserud H."/>
        </authorList>
    </citation>
    <scope>NUCLEOTIDE SEQUENCE</scope>
    <source>
        <strain evidence="2">CBHHK002</strain>
    </source>
</reference>
<evidence type="ECO:0000313" key="2">
    <source>
        <dbReference type="EMBL" id="KAJ7309233.1"/>
    </source>
</evidence>
<dbReference type="AlphaFoldDB" id="A0AAD7EB57"/>
<organism evidence="2 3">
    <name type="scientific">Mycena albidolilacea</name>
    <dbReference type="NCBI Taxonomy" id="1033008"/>
    <lineage>
        <taxon>Eukaryota</taxon>
        <taxon>Fungi</taxon>
        <taxon>Dikarya</taxon>
        <taxon>Basidiomycota</taxon>
        <taxon>Agaricomycotina</taxon>
        <taxon>Agaricomycetes</taxon>
        <taxon>Agaricomycetidae</taxon>
        <taxon>Agaricales</taxon>
        <taxon>Marasmiineae</taxon>
        <taxon>Mycenaceae</taxon>
        <taxon>Mycena</taxon>
    </lineage>
</organism>
<dbReference type="Proteomes" id="UP001218218">
    <property type="component" value="Unassembled WGS sequence"/>
</dbReference>
<dbReference type="EMBL" id="JARIHO010000083">
    <property type="protein sequence ID" value="KAJ7309233.1"/>
    <property type="molecule type" value="Genomic_DNA"/>
</dbReference>
<accession>A0AAD7EB57</accession>
<name>A0AAD7EB57_9AGAR</name>
<evidence type="ECO:0000256" key="1">
    <source>
        <dbReference type="SAM" id="MobiDB-lite"/>
    </source>
</evidence>
<evidence type="ECO:0000313" key="3">
    <source>
        <dbReference type="Proteomes" id="UP001218218"/>
    </source>
</evidence>
<comment type="caution">
    <text evidence="2">The sequence shown here is derived from an EMBL/GenBank/DDBJ whole genome shotgun (WGS) entry which is preliminary data.</text>
</comment>
<feature type="region of interest" description="Disordered" evidence="1">
    <location>
        <begin position="116"/>
        <end position="154"/>
    </location>
</feature>